<gene>
    <name evidence="5" type="ORF">GKD88_11920</name>
    <name evidence="4" type="ORF">GKE08_12250</name>
</gene>
<keyword evidence="7" id="KW-1185">Reference proteome</keyword>
<dbReference type="GO" id="GO:0000156">
    <property type="term" value="F:phosphorelay response regulator activity"/>
    <property type="evidence" value="ECO:0007669"/>
    <property type="project" value="InterPro"/>
</dbReference>
<organism evidence="4 6">
    <name type="scientific">Holdemania massiliensis</name>
    <dbReference type="NCBI Taxonomy" id="1468449"/>
    <lineage>
        <taxon>Bacteria</taxon>
        <taxon>Bacillati</taxon>
        <taxon>Bacillota</taxon>
        <taxon>Erysipelotrichia</taxon>
        <taxon>Erysipelotrichales</taxon>
        <taxon>Erysipelotrichaceae</taxon>
        <taxon>Holdemania</taxon>
    </lineage>
</organism>
<feature type="domain" description="Response regulatory" evidence="2">
    <location>
        <begin position="2"/>
        <end position="116"/>
    </location>
</feature>
<dbReference type="InterPro" id="IPR011006">
    <property type="entry name" value="CheY-like_superfamily"/>
</dbReference>
<evidence type="ECO:0000313" key="5">
    <source>
        <dbReference type="EMBL" id="MSC33827.1"/>
    </source>
</evidence>
<sequence length="223" mass="26025">MNIAYCEDEKIQKEILEELLCRWGKVDLVWYESAEQMLFECDGRYPFDLIILDIQMRNQNGMELARQIRRDDPQVPLLFLTATKEYVFEGYEVNALRYLIKPIQPSQLFAILGEIQASTKRSILLNGNRIDLNALVYVEAEAHYCHLVFEDHRQKEKIGIRELKTMLDDSFVMIHRSYLVNIAKVDQIRREELSAGSFTLPVARSQLKTVSEAFIEYNKGISL</sequence>
<evidence type="ECO:0000313" key="7">
    <source>
        <dbReference type="Proteomes" id="UP000480929"/>
    </source>
</evidence>
<evidence type="ECO:0000313" key="6">
    <source>
        <dbReference type="Proteomes" id="UP000433575"/>
    </source>
</evidence>
<evidence type="ECO:0000313" key="4">
    <source>
        <dbReference type="EMBL" id="MSA90097.1"/>
    </source>
</evidence>
<dbReference type="SMART" id="SM00850">
    <property type="entry name" value="LytTR"/>
    <property type="match status" value="1"/>
</dbReference>
<dbReference type="Pfam" id="PF04397">
    <property type="entry name" value="LytTR"/>
    <property type="match status" value="1"/>
</dbReference>
<dbReference type="Proteomes" id="UP000480929">
    <property type="component" value="Unassembled WGS sequence"/>
</dbReference>
<proteinExistence type="predicted"/>
<dbReference type="OrthoDB" id="1653482at2"/>
<evidence type="ECO:0000259" key="2">
    <source>
        <dbReference type="PROSITE" id="PS50110"/>
    </source>
</evidence>
<dbReference type="Gene3D" id="2.40.50.1020">
    <property type="entry name" value="LytTr DNA-binding domain"/>
    <property type="match status" value="1"/>
</dbReference>
<dbReference type="InterPro" id="IPR007492">
    <property type="entry name" value="LytTR_DNA-bd_dom"/>
</dbReference>
<dbReference type="AlphaFoldDB" id="A0A6N7S8A5"/>
<reference evidence="6 7" key="1">
    <citation type="journal article" date="2019" name="Nat. Med.">
        <title>A library of human gut bacterial isolates paired with longitudinal multiomics data enables mechanistic microbiome research.</title>
        <authorList>
            <person name="Poyet M."/>
            <person name="Groussin M."/>
            <person name="Gibbons S.M."/>
            <person name="Avila-Pacheco J."/>
            <person name="Jiang X."/>
            <person name="Kearney S.M."/>
            <person name="Perrotta A.R."/>
            <person name="Berdy B."/>
            <person name="Zhao S."/>
            <person name="Lieberman T.D."/>
            <person name="Swanson P.K."/>
            <person name="Smith M."/>
            <person name="Roesemann S."/>
            <person name="Alexander J.E."/>
            <person name="Rich S.A."/>
            <person name="Livny J."/>
            <person name="Vlamakis H."/>
            <person name="Clish C."/>
            <person name="Bullock K."/>
            <person name="Deik A."/>
            <person name="Scott J."/>
            <person name="Pierce K.A."/>
            <person name="Xavier R.J."/>
            <person name="Alm E.J."/>
        </authorList>
    </citation>
    <scope>NUCLEOTIDE SEQUENCE [LARGE SCALE GENOMIC DNA]</scope>
    <source>
        <strain evidence="4 6">BIOML-A4</strain>
        <strain evidence="5 7">BIOML-A5</strain>
    </source>
</reference>
<feature type="modified residue" description="4-aspartylphosphate" evidence="1">
    <location>
        <position position="53"/>
    </location>
</feature>
<dbReference type="RefSeq" id="WP_154239243.1">
    <property type="nucleotide sequence ID" value="NZ_CALJPI010000012.1"/>
</dbReference>
<dbReference type="CDD" id="cd00156">
    <property type="entry name" value="REC"/>
    <property type="match status" value="1"/>
</dbReference>
<dbReference type="Gene3D" id="3.40.50.2300">
    <property type="match status" value="1"/>
</dbReference>
<dbReference type="InterPro" id="IPR001789">
    <property type="entry name" value="Sig_transdc_resp-reg_receiver"/>
</dbReference>
<dbReference type="GO" id="GO:0003677">
    <property type="term" value="F:DNA binding"/>
    <property type="evidence" value="ECO:0007669"/>
    <property type="project" value="InterPro"/>
</dbReference>
<dbReference type="EMBL" id="WKPI01000022">
    <property type="protein sequence ID" value="MSC33827.1"/>
    <property type="molecule type" value="Genomic_DNA"/>
</dbReference>
<dbReference type="EMBL" id="WKPJ01000020">
    <property type="protein sequence ID" value="MSA90097.1"/>
    <property type="molecule type" value="Genomic_DNA"/>
</dbReference>
<dbReference type="PANTHER" id="PTHR37299:SF1">
    <property type="entry name" value="STAGE 0 SPORULATION PROTEIN A HOMOLOG"/>
    <property type="match status" value="1"/>
</dbReference>
<name>A0A6N7S8A5_9FIRM</name>
<dbReference type="SUPFAM" id="SSF52172">
    <property type="entry name" value="CheY-like"/>
    <property type="match status" value="1"/>
</dbReference>
<protein>
    <submittedName>
        <fullName evidence="4">Response regulator</fullName>
    </submittedName>
</protein>
<evidence type="ECO:0000256" key="1">
    <source>
        <dbReference type="PROSITE-ProRule" id="PRU00169"/>
    </source>
</evidence>
<dbReference type="SMART" id="SM00448">
    <property type="entry name" value="REC"/>
    <property type="match status" value="1"/>
</dbReference>
<feature type="domain" description="HTH LytTR-type" evidence="3">
    <location>
        <begin position="130"/>
        <end position="216"/>
    </location>
</feature>
<dbReference type="Pfam" id="PF00072">
    <property type="entry name" value="Response_reg"/>
    <property type="match status" value="1"/>
</dbReference>
<dbReference type="PANTHER" id="PTHR37299">
    <property type="entry name" value="TRANSCRIPTIONAL REGULATOR-RELATED"/>
    <property type="match status" value="1"/>
</dbReference>
<dbReference type="PROSITE" id="PS50930">
    <property type="entry name" value="HTH_LYTTR"/>
    <property type="match status" value="1"/>
</dbReference>
<accession>A0A6N7S8A5</accession>
<evidence type="ECO:0000259" key="3">
    <source>
        <dbReference type="PROSITE" id="PS50930"/>
    </source>
</evidence>
<dbReference type="Proteomes" id="UP000433575">
    <property type="component" value="Unassembled WGS sequence"/>
</dbReference>
<dbReference type="PROSITE" id="PS50110">
    <property type="entry name" value="RESPONSE_REGULATORY"/>
    <property type="match status" value="1"/>
</dbReference>
<dbReference type="InterPro" id="IPR046947">
    <property type="entry name" value="LytR-like"/>
</dbReference>
<keyword evidence="1" id="KW-0597">Phosphoprotein</keyword>
<comment type="caution">
    <text evidence="4">The sequence shown here is derived from an EMBL/GenBank/DDBJ whole genome shotgun (WGS) entry which is preliminary data.</text>
</comment>